<organism evidence="3 4">
    <name type="scientific">Gymnopus androsaceus JB14</name>
    <dbReference type="NCBI Taxonomy" id="1447944"/>
    <lineage>
        <taxon>Eukaryota</taxon>
        <taxon>Fungi</taxon>
        <taxon>Dikarya</taxon>
        <taxon>Basidiomycota</taxon>
        <taxon>Agaricomycotina</taxon>
        <taxon>Agaricomycetes</taxon>
        <taxon>Agaricomycetidae</taxon>
        <taxon>Agaricales</taxon>
        <taxon>Marasmiineae</taxon>
        <taxon>Omphalotaceae</taxon>
        <taxon>Gymnopus</taxon>
    </lineage>
</organism>
<gene>
    <name evidence="3" type="ORF">BT96DRAFT_113765</name>
</gene>
<sequence>MSSADTSAGMDMSSTFAPFFWAFFVSIFLGGINIAQAYIYFPHPTDRTSAQAIAAFMLILDLTSSALVAQSLYYYLVPHFGSLEPLKTITPELTAECLISGIITFISQTYFVYQLYSVKHAGALVRAAIGILILFTILTFAAGIGCVTMMYVFASGVLADRSRDFEIFFGLAKGFGALTDILATIAMCTFLSNARTGITQTDGLIKNLIQYVVERGAVVSLIQTLLLITFYVAPSNLYWLAFHINVTKLYANTFFCMLNSRKTLWEKHAVKNRSAIISGISNGIELRNRSATVESGPDFAFASLQDSLKEHLEMPSKTVVISEV</sequence>
<dbReference type="EMBL" id="ML769514">
    <property type="protein sequence ID" value="KAE9396414.1"/>
    <property type="molecule type" value="Genomic_DNA"/>
</dbReference>
<evidence type="ECO:0000313" key="4">
    <source>
        <dbReference type="Proteomes" id="UP000799118"/>
    </source>
</evidence>
<feature type="transmembrane region" description="Helical" evidence="1">
    <location>
        <begin position="125"/>
        <end position="154"/>
    </location>
</feature>
<feature type="transmembrane region" description="Helical" evidence="1">
    <location>
        <begin position="238"/>
        <end position="258"/>
    </location>
</feature>
<dbReference type="OrthoDB" id="2792702at2759"/>
<keyword evidence="1" id="KW-0812">Transmembrane</keyword>
<protein>
    <recommendedName>
        <fullName evidence="2">DUF6534 domain-containing protein</fullName>
    </recommendedName>
</protein>
<dbReference type="Proteomes" id="UP000799118">
    <property type="component" value="Unassembled WGS sequence"/>
</dbReference>
<evidence type="ECO:0000259" key="2">
    <source>
        <dbReference type="Pfam" id="PF20152"/>
    </source>
</evidence>
<dbReference type="PANTHER" id="PTHR40465:SF1">
    <property type="entry name" value="DUF6534 DOMAIN-CONTAINING PROTEIN"/>
    <property type="match status" value="1"/>
</dbReference>
<feature type="transmembrane region" description="Helical" evidence="1">
    <location>
        <begin position="174"/>
        <end position="191"/>
    </location>
</feature>
<evidence type="ECO:0000313" key="3">
    <source>
        <dbReference type="EMBL" id="KAE9396414.1"/>
    </source>
</evidence>
<accession>A0A6A4HH06</accession>
<keyword evidence="4" id="KW-1185">Reference proteome</keyword>
<proteinExistence type="predicted"/>
<keyword evidence="1" id="KW-1133">Transmembrane helix</keyword>
<keyword evidence="1" id="KW-0472">Membrane</keyword>
<dbReference type="AlphaFoldDB" id="A0A6A4HH06"/>
<feature type="transmembrane region" description="Helical" evidence="1">
    <location>
        <begin position="212"/>
        <end position="232"/>
    </location>
</feature>
<feature type="transmembrane region" description="Helical" evidence="1">
    <location>
        <begin position="20"/>
        <end position="41"/>
    </location>
</feature>
<feature type="domain" description="DUF6534" evidence="2">
    <location>
        <begin position="177"/>
        <end position="262"/>
    </location>
</feature>
<feature type="transmembrane region" description="Helical" evidence="1">
    <location>
        <begin position="93"/>
        <end position="113"/>
    </location>
</feature>
<dbReference type="Pfam" id="PF20152">
    <property type="entry name" value="DUF6534"/>
    <property type="match status" value="1"/>
</dbReference>
<name>A0A6A4HH06_9AGAR</name>
<feature type="transmembrane region" description="Helical" evidence="1">
    <location>
        <begin position="53"/>
        <end position="73"/>
    </location>
</feature>
<dbReference type="InterPro" id="IPR045339">
    <property type="entry name" value="DUF6534"/>
</dbReference>
<dbReference type="PANTHER" id="PTHR40465">
    <property type="entry name" value="CHROMOSOME 1, WHOLE GENOME SHOTGUN SEQUENCE"/>
    <property type="match status" value="1"/>
</dbReference>
<reference evidence="3" key="1">
    <citation type="journal article" date="2019" name="Environ. Microbiol.">
        <title>Fungal ecological strategies reflected in gene transcription - a case study of two litter decomposers.</title>
        <authorList>
            <person name="Barbi F."/>
            <person name="Kohler A."/>
            <person name="Barry K."/>
            <person name="Baskaran P."/>
            <person name="Daum C."/>
            <person name="Fauchery L."/>
            <person name="Ihrmark K."/>
            <person name="Kuo A."/>
            <person name="LaButti K."/>
            <person name="Lipzen A."/>
            <person name="Morin E."/>
            <person name="Grigoriev I.V."/>
            <person name="Henrissat B."/>
            <person name="Lindahl B."/>
            <person name="Martin F."/>
        </authorList>
    </citation>
    <scope>NUCLEOTIDE SEQUENCE</scope>
    <source>
        <strain evidence="3">JB14</strain>
    </source>
</reference>
<evidence type="ECO:0000256" key="1">
    <source>
        <dbReference type="SAM" id="Phobius"/>
    </source>
</evidence>